<keyword evidence="4" id="KW-1185">Reference proteome</keyword>
<feature type="compositionally biased region" description="Polar residues" evidence="1">
    <location>
        <begin position="161"/>
        <end position="178"/>
    </location>
</feature>
<evidence type="ECO:0000256" key="1">
    <source>
        <dbReference type="SAM" id="MobiDB-lite"/>
    </source>
</evidence>
<reference evidence="4" key="1">
    <citation type="submission" date="2016-10" db="EMBL/GenBank/DDBJ databases">
        <authorList>
            <person name="Varghese N."/>
            <person name="Submissions S."/>
        </authorList>
    </citation>
    <scope>NUCLEOTIDE SEQUENCE [LARGE SCALE GENOMIC DNA]</scope>
    <source>
        <strain evidence="4">IBRC-M 10043</strain>
    </source>
</reference>
<sequence length="598" mass="67032">MNNDRSNRVAAGDDSRDPRLVDERLEDVGALSGGWTPLTTDAAEILEEGTTAVEVVSHLDCGRYASQDPYPAWSECKPFEPMLRAVLLGRLTDASDASVHRTLESDAEVANALGFDPDDVPDQSTLSRARGKRFSEIEETIRVASRQIRELAARRGCSFGGTDQSSGISDHQSASGSRQAPPKRTVNRLIRGQTREVLDELTTVVFPALDFDRSDEAIYDDEELLLLESLLGVTGTAANGGAETYGDHVNPEPDVDEPFFEDGPTGETLLEAIKSLEIEEITEMVNRGAARVLTRAKPTIEFEQPAMVAIDMTYIAYYGEREELVRVQGAPEDKSYNWCHKVATASIVGENILFTVAMLPIGDADNHEAEAYAGEAKSYRVGGVVRRLVDIVEERANLRIRRVFADREFHAADVVAALEERDLFYVIPAARDDRVKRFIARMDENEDGQKQVTVKDEHGIYGPVKDSGGVRKRAETSLVGLPPDEDHDQTQVFLTNLDVNDEIRLDRRSTHRRIKRYTRRGGIENAYGGIKQFAPWTTSREYAVRLFHFGFAMLLYDMWLLVDLLVQRSLDIVEFRTKPRVIAPRFRAFLRRRLITLI</sequence>
<feature type="domain" description="Transposase InsH N-terminal" evidence="2">
    <location>
        <begin position="78"/>
        <end position="130"/>
    </location>
</feature>
<dbReference type="Pfam" id="PF05598">
    <property type="entry name" value="DUF772"/>
    <property type="match status" value="1"/>
</dbReference>
<dbReference type="Proteomes" id="UP000198775">
    <property type="component" value="Unassembled WGS sequence"/>
</dbReference>
<dbReference type="EMBL" id="FOCX01000065">
    <property type="protein sequence ID" value="SEP28802.1"/>
    <property type="molecule type" value="Genomic_DNA"/>
</dbReference>
<proteinExistence type="predicted"/>
<evidence type="ECO:0000313" key="3">
    <source>
        <dbReference type="EMBL" id="SEP28802.1"/>
    </source>
</evidence>
<name>A0A1H8WME6_9EURY</name>
<organism evidence="3 4">
    <name type="scientific">Halorientalis persicus</name>
    <dbReference type="NCBI Taxonomy" id="1367881"/>
    <lineage>
        <taxon>Archaea</taxon>
        <taxon>Methanobacteriati</taxon>
        <taxon>Methanobacteriota</taxon>
        <taxon>Stenosarchaea group</taxon>
        <taxon>Halobacteria</taxon>
        <taxon>Halobacteriales</taxon>
        <taxon>Haloarculaceae</taxon>
        <taxon>Halorientalis</taxon>
    </lineage>
</organism>
<feature type="region of interest" description="Disordered" evidence="1">
    <location>
        <begin position="158"/>
        <end position="186"/>
    </location>
</feature>
<dbReference type="AlphaFoldDB" id="A0A1H8WME6"/>
<dbReference type="RefSeq" id="WP_244515104.1">
    <property type="nucleotide sequence ID" value="NZ_FOCX01000065.1"/>
</dbReference>
<evidence type="ECO:0000313" key="4">
    <source>
        <dbReference type="Proteomes" id="UP000198775"/>
    </source>
</evidence>
<dbReference type="InterPro" id="IPR008490">
    <property type="entry name" value="Transposase_InsH_N"/>
</dbReference>
<accession>A0A1H8WME6</accession>
<evidence type="ECO:0000259" key="2">
    <source>
        <dbReference type="Pfam" id="PF05598"/>
    </source>
</evidence>
<gene>
    <name evidence="3" type="ORF">SAMN05216388_10659</name>
</gene>
<protein>
    <submittedName>
        <fullName evidence="3">Transposase domain</fullName>
    </submittedName>
</protein>